<keyword evidence="8" id="KW-0547">Nucleotide-binding</keyword>
<sequence length="453" mass="51145">MIYVTRRTRRRLVTQIFCLVIFSLFFFTILPQDSPIRLAINFNGQRAVNGLRGATTDRDAWLRSNPPYAVDLYHDVGYLIKTGYGTRHRVPDQLAAFKAAGGFLGHEGQDFLVVGDWTTVNETDAAVIGVPVHDAIKKVTETKIRGKVDDYPRLVKHRSLQEQLENGNEKKALKIGQEFGWELDALKFIMGMEMLYEKMPYKKWYIILDDDTFLVRPSLELLLRHLDPKKPQYVGNAVGDYKGRFAHGGSAILISGVAMRRLFQHPGIVEEAYAESMTETWGDRLVATTLQKLGIYIEEAYSHHFNGEPPSITRIWGDRFCSPLVSFHGLRKPGEMLHVGKTLATADEPVLWRDVWQLFGGAPMSGLAGEATQLSVDHVGKPDEHTRTWGDVENTGACRAKCDEHRRWCLAWTYEMGTKRCNLSPWLLLGADDAKQKASGVNWPKVKKLLGAC</sequence>
<comment type="pathway">
    <text evidence="2">Protein modification; protein glycosylation.</text>
</comment>
<keyword evidence="7 12" id="KW-0812">Transmembrane</keyword>
<evidence type="ECO:0000256" key="2">
    <source>
        <dbReference type="ARBA" id="ARBA00004922"/>
    </source>
</evidence>
<evidence type="ECO:0000256" key="7">
    <source>
        <dbReference type="ARBA" id="ARBA00022692"/>
    </source>
</evidence>
<evidence type="ECO:0000256" key="5">
    <source>
        <dbReference type="ARBA" id="ARBA00022676"/>
    </source>
</evidence>
<dbReference type="InterPro" id="IPR026050">
    <property type="entry name" value="C1GALT1/C1GALT1_chp1"/>
</dbReference>
<organism evidence="15 16">
    <name type="scientific">Thelonectria olida</name>
    <dbReference type="NCBI Taxonomy" id="1576542"/>
    <lineage>
        <taxon>Eukaryota</taxon>
        <taxon>Fungi</taxon>
        <taxon>Dikarya</taxon>
        <taxon>Ascomycota</taxon>
        <taxon>Pezizomycotina</taxon>
        <taxon>Sordariomycetes</taxon>
        <taxon>Hypocreomycetidae</taxon>
        <taxon>Hypocreales</taxon>
        <taxon>Nectriaceae</taxon>
        <taxon>Thelonectria</taxon>
    </lineage>
</organism>
<feature type="domain" description="Apple" evidence="13">
    <location>
        <begin position="384"/>
        <end position="426"/>
    </location>
</feature>
<dbReference type="Gene3D" id="3.90.550.50">
    <property type="match status" value="1"/>
</dbReference>
<comment type="caution">
    <text evidence="15">The sequence shown here is derived from an EMBL/GenBank/DDBJ whole genome shotgun (WGS) entry which is preliminary data.</text>
</comment>
<dbReference type="Pfam" id="PF02434">
    <property type="entry name" value="Fringe"/>
    <property type="match status" value="1"/>
</dbReference>
<dbReference type="Pfam" id="PF00024">
    <property type="entry name" value="PAN_1"/>
    <property type="match status" value="1"/>
</dbReference>
<keyword evidence="10 12" id="KW-1133">Transmembrane helix</keyword>
<dbReference type="GO" id="GO:0016263">
    <property type="term" value="F:glycoprotein-N-acetylgalactosamine 3-beta-galactosyltransferase activity"/>
    <property type="evidence" value="ECO:0007669"/>
    <property type="project" value="UniProtKB-EC"/>
</dbReference>
<dbReference type="Proteomes" id="UP000777438">
    <property type="component" value="Unassembled WGS sequence"/>
</dbReference>
<evidence type="ECO:0000256" key="12">
    <source>
        <dbReference type="SAM" id="Phobius"/>
    </source>
</evidence>
<dbReference type="GO" id="GO:0000166">
    <property type="term" value="F:nucleotide binding"/>
    <property type="evidence" value="ECO:0007669"/>
    <property type="project" value="UniProtKB-KW"/>
</dbReference>
<dbReference type="InterPro" id="IPR003378">
    <property type="entry name" value="Fringe-like_glycosylTrfase"/>
</dbReference>
<evidence type="ECO:0000256" key="11">
    <source>
        <dbReference type="ARBA" id="ARBA00023136"/>
    </source>
</evidence>
<dbReference type="OrthoDB" id="414175at2759"/>
<evidence type="ECO:0000256" key="6">
    <source>
        <dbReference type="ARBA" id="ARBA00022679"/>
    </source>
</evidence>
<reference evidence="15 16" key="1">
    <citation type="journal article" date="2021" name="Nat. Commun.">
        <title>Genetic determinants of endophytism in the Arabidopsis root mycobiome.</title>
        <authorList>
            <person name="Mesny F."/>
            <person name="Miyauchi S."/>
            <person name="Thiergart T."/>
            <person name="Pickel B."/>
            <person name="Atanasova L."/>
            <person name="Karlsson M."/>
            <person name="Huettel B."/>
            <person name="Barry K.W."/>
            <person name="Haridas S."/>
            <person name="Chen C."/>
            <person name="Bauer D."/>
            <person name="Andreopoulos W."/>
            <person name="Pangilinan J."/>
            <person name="LaButti K."/>
            <person name="Riley R."/>
            <person name="Lipzen A."/>
            <person name="Clum A."/>
            <person name="Drula E."/>
            <person name="Henrissat B."/>
            <person name="Kohler A."/>
            <person name="Grigoriev I.V."/>
            <person name="Martin F.M."/>
            <person name="Hacquard S."/>
        </authorList>
    </citation>
    <scope>NUCLEOTIDE SEQUENCE [LARGE SCALE GENOMIC DNA]</scope>
    <source>
        <strain evidence="15 16">MPI-CAGE-CH-0241</strain>
    </source>
</reference>
<evidence type="ECO:0000256" key="4">
    <source>
        <dbReference type="ARBA" id="ARBA00012557"/>
    </source>
</evidence>
<evidence type="ECO:0000256" key="8">
    <source>
        <dbReference type="ARBA" id="ARBA00022741"/>
    </source>
</evidence>
<comment type="subcellular location">
    <subcellularLocation>
        <location evidence="1">Membrane</location>
        <topology evidence="1">Single-pass type II membrane protein</topology>
    </subcellularLocation>
</comment>
<proteinExistence type="inferred from homology"/>
<accession>A0A9P9AY92</accession>
<dbReference type="PANTHER" id="PTHR23033:SF40">
    <property type="entry name" value="APPLE DOMAIN-CONTAINING PROTEIN"/>
    <property type="match status" value="1"/>
</dbReference>
<evidence type="ECO:0000256" key="10">
    <source>
        <dbReference type="ARBA" id="ARBA00022989"/>
    </source>
</evidence>
<dbReference type="PANTHER" id="PTHR23033">
    <property type="entry name" value="BETA1,3-GALACTOSYLTRANSFERASE"/>
    <property type="match status" value="1"/>
</dbReference>
<keyword evidence="11 12" id="KW-0472">Membrane</keyword>
<dbReference type="AlphaFoldDB" id="A0A9P9AY92"/>
<comment type="similarity">
    <text evidence="3">Belongs to the glycosyltransferase 31 family. Beta3-Gal-T subfamily.</text>
</comment>
<evidence type="ECO:0000259" key="14">
    <source>
        <dbReference type="Pfam" id="PF02434"/>
    </source>
</evidence>
<evidence type="ECO:0000313" key="16">
    <source>
        <dbReference type="Proteomes" id="UP000777438"/>
    </source>
</evidence>
<evidence type="ECO:0000256" key="1">
    <source>
        <dbReference type="ARBA" id="ARBA00004606"/>
    </source>
</evidence>
<feature type="domain" description="Fringe-like glycosyltransferase" evidence="14">
    <location>
        <begin position="190"/>
        <end position="241"/>
    </location>
</feature>
<keyword evidence="6" id="KW-0808">Transferase</keyword>
<keyword evidence="16" id="KW-1185">Reference proteome</keyword>
<dbReference type="GO" id="GO:0016020">
    <property type="term" value="C:membrane"/>
    <property type="evidence" value="ECO:0007669"/>
    <property type="project" value="UniProtKB-SubCell"/>
</dbReference>
<dbReference type="InterPro" id="IPR003609">
    <property type="entry name" value="Pan_app"/>
</dbReference>
<protein>
    <recommendedName>
        <fullName evidence="4">N-acetylgalactosaminide beta-1,3-galactosyltransferase</fullName>
        <ecNumber evidence="4">2.4.1.122</ecNumber>
    </recommendedName>
</protein>
<evidence type="ECO:0000259" key="13">
    <source>
        <dbReference type="Pfam" id="PF00024"/>
    </source>
</evidence>
<gene>
    <name evidence="15" type="ORF">B0T10DRAFT_472957</name>
</gene>
<evidence type="ECO:0000256" key="9">
    <source>
        <dbReference type="ARBA" id="ARBA00022968"/>
    </source>
</evidence>
<evidence type="ECO:0000313" key="15">
    <source>
        <dbReference type="EMBL" id="KAH6898535.1"/>
    </source>
</evidence>
<name>A0A9P9AY92_9HYPO</name>
<dbReference type="EC" id="2.4.1.122" evidence="4"/>
<keyword evidence="5" id="KW-0328">Glycosyltransferase</keyword>
<feature type="transmembrane region" description="Helical" evidence="12">
    <location>
        <begin position="12"/>
        <end position="30"/>
    </location>
</feature>
<keyword evidence="9" id="KW-0735">Signal-anchor</keyword>
<dbReference type="EMBL" id="JAGPYM010000002">
    <property type="protein sequence ID" value="KAH6898535.1"/>
    <property type="molecule type" value="Genomic_DNA"/>
</dbReference>
<evidence type="ECO:0000256" key="3">
    <source>
        <dbReference type="ARBA" id="ARBA00006462"/>
    </source>
</evidence>